<dbReference type="GeneID" id="17307963"/>
<dbReference type="InterPro" id="IPR013083">
    <property type="entry name" value="Znf_RING/FYVE/PHD"/>
</dbReference>
<evidence type="ECO:0000256" key="4">
    <source>
        <dbReference type="PROSITE-ProRule" id="PRU00175"/>
    </source>
</evidence>
<evidence type="ECO:0000256" key="5">
    <source>
        <dbReference type="SAM" id="MobiDB-lite"/>
    </source>
</evidence>
<feature type="compositionally biased region" description="Pro residues" evidence="5">
    <location>
        <begin position="233"/>
        <end position="248"/>
    </location>
</feature>
<gene>
    <name evidence="7" type="ORF">GUITHDRAFT_150988</name>
</gene>
<keyword evidence="1" id="KW-0479">Metal-binding</keyword>
<organism evidence="7">
    <name type="scientific">Guillardia theta (strain CCMP2712)</name>
    <name type="common">Cryptophyte</name>
    <dbReference type="NCBI Taxonomy" id="905079"/>
    <lineage>
        <taxon>Eukaryota</taxon>
        <taxon>Cryptophyceae</taxon>
        <taxon>Pyrenomonadales</taxon>
        <taxon>Geminigeraceae</taxon>
        <taxon>Guillardia</taxon>
    </lineage>
</organism>
<feature type="region of interest" description="Disordered" evidence="5">
    <location>
        <begin position="99"/>
        <end position="137"/>
    </location>
</feature>
<name>L1JSM3_GUITC</name>
<dbReference type="RefSeq" id="XP_005838068.1">
    <property type="nucleotide sequence ID" value="XM_005838011.1"/>
</dbReference>
<feature type="compositionally biased region" description="Basic and acidic residues" evidence="5">
    <location>
        <begin position="99"/>
        <end position="117"/>
    </location>
</feature>
<proteinExistence type="predicted"/>
<dbReference type="AlphaFoldDB" id="L1JSM3"/>
<dbReference type="OrthoDB" id="196490at2759"/>
<dbReference type="HOGENOM" id="CLU_1121848_0_0_1"/>
<reference evidence="8" key="3">
    <citation type="submission" date="2015-06" db="UniProtKB">
        <authorList>
            <consortium name="EnsemblProtists"/>
        </authorList>
    </citation>
    <scope>IDENTIFICATION</scope>
</reference>
<dbReference type="InterPro" id="IPR017907">
    <property type="entry name" value="Znf_RING_CS"/>
</dbReference>
<dbReference type="EMBL" id="JH992976">
    <property type="protein sequence ID" value="EKX51088.1"/>
    <property type="molecule type" value="Genomic_DNA"/>
</dbReference>
<dbReference type="GO" id="GO:0008270">
    <property type="term" value="F:zinc ion binding"/>
    <property type="evidence" value="ECO:0007669"/>
    <property type="project" value="UniProtKB-KW"/>
</dbReference>
<accession>L1JSM3</accession>
<keyword evidence="2 4" id="KW-0863">Zinc-finger</keyword>
<evidence type="ECO:0000313" key="7">
    <source>
        <dbReference type="EMBL" id="EKX51088.1"/>
    </source>
</evidence>
<feature type="compositionally biased region" description="Basic and acidic residues" evidence="5">
    <location>
        <begin position="186"/>
        <end position="205"/>
    </location>
</feature>
<dbReference type="PROSITE" id="PS00518">
    <property type="entry name" value="ZF_RING_1"/>
    <property type="match status" value="1"/>
</dbReference>
<dbReference type="PROSITE" id="PS50089">
    <property type="entry name" value="ZF_RING_2"/>
    <property type="match status" value="1"/>
</dbReference>
<dbReference type="Proteomes" id="UP000011087">
    <property type="component" value="Unassembled WGS sequence"/>
</dbReference>
<evidence type="ECO:0000256" key="2">
    <source>
        <dbReference type="ARBA" id="ARBA00022771"/>
    </source>
</evidence>
<dbReference type="Gene3D" id="3.30.40.10">
    <property type="entry name" value="Zinc/RING finger domain, C3HC4 (zinc finger)"/>
    <property type="match status" value="1"/>
</dbReference>
<evidence type="ECO:0000256" key="1">
    <source>
        <dbReference type="ARBA" id="ARBA00022723"/>
    </source>
</evidence>
<dbReference type="InterPro" id="IPR001841">
    <property type="entry name" value="Znf_RING"/>
</dbReference>
<reference evidence="7 9" key="1">
    <citation type="journal article" date="2012" name="Nature">
        <title>Algal genomes reveal evolutionary mosaicism and the fate of nucleomorphs.</title>
        <authorList>
            <consortium name="DOE Joint Genome Institute"/>
            <person name="Curtis B.A."/>
            <person name="Tanifuji G."/>
            <person name="Burki F."/>
            <person name="Gruber A."/>
            <person name="Irimia M."/>
            <person name="Maruyama S."/>
            <person name="Arias M.C."/>
            <person name="Ball S.G."/>
            <person name="Gile G.H."/>
            <person name="Hirakawa Y."/>
            <person name="Hopkins J.F."/>
            <person name="Kuo A."/>
            <person name="Rensing S.A."/>
            <person name="Schmutz J."/>
            <person name="Symeonidi A."/>
            <person name="Elias M."/>
            <person name="Eveleigh R.J."/>
            <person name="Herman E.K."/>
            <person name="Klute M.J."/>
            <person name="Nakayama T."/>
            <person name="Obornik M."/>
            <person name="Reyes-Prieto A."/>
            <person name="Armbrust E.V."/>
            <person name="Aves S.J."/>
            <person name="Beiko R.G."/>
            <person name="Coutinho P."/>
            <person name="Dacks J.B."/>
            <person name="Durnford D.G."/>
            <person name="Fast N.M."/>
            <person name="Green B.R."/>
            <person name="Grisdale C.J."/>
            <person name="Hempel F."/>
            <person name="Henrissat B."/>
            <person name="Hoppner M.P."/>
            <person name="Ishida K."/>
            <person name="Kim E."/>
            <person name="Koreny L."/>
            <person name="Kroth P.G."/>
            <person name="Liu Y."/>
            <person name="Malik S.B."/>
            <person name="Maier U.G."/>
            <person name="McRose D."/>
            <person name="Mock T."/>
            <person name="Neilson J.A."/>
            <person name="Onodera N.T."/>
            <person name="Poole A.M."/>
            <person name="Pritham E.J."/>
            <person name="Richards T.A."/>
            <person name="Rocap G."/>
            <person name="Roy S.W."/>
            <person name="Sarai C."/>
            <person name="Schaack S."/>
            <person name="Shirato S."/>
            <person name="Slamovits C.H."/>
            <person name="Spencer D.F."/>
            <person name="Suzuki S."/>
            <person name="Worden A.Z."/>
            <person name="Zauner S."/>
            <person name="Barry K."/>
            <person name="Bell C."/>
            <person name="Bharti A.K."/>
            <person name="Crow J.A."/>
            <person name="Grimwood J."/>
            <person name="Kramer R."/>
            <person name="Lindquist E."/>
            <person name="Lucas S."/>
            <person name="Salamov A."/>
            <person name="McFadden G.I."/>
            <person name="Lane C.E."/>
            <person name="Keeling P.J."/>
            <person name="Gray M.W."/>
            <person name="Grigoriev I.V."/>
            <person name="Archibald J.M."/>
        </authorList>
    </citation>
    <scope>NUCLEOTIDE SEQUENCE</scope>
    <source>
        <strain evidence="7 9">CCMP2712</strain>
    </source>
</reference>
<sequence>MTNSSKDIKSKPTPLLVDKSDELTEHHKYFCPICMYYLADMQKTKCCGHHICLDCVKAMKNHKVSQQGGLETAQDVEDTVVSCPHCSCPVLKFEKIRTHEESRRYEDSPALHPDSKGSRKLTPGLQQVAPSPLKVGDSHENMMRKLITFDQCGINIKGQMNSPTIQEGSADVPSLPGVPIPPLPEDQLRVSESGEARRLEQRLFLDDGPVSEATRAASEAEVQSPQDNASARPPRPSSSPSLTSPPPE</sequence>
<evidence type="ECO:0000259" key="6">
    <source>
        <dbReference type="PROSITE" id="PS50089"/>
    </source>
</evidence>
<keyword evidence="9" id="KW-1185">Reference proteome</keyword>
<evidence type="ECO:0000313" key="9">
    <source>
        <dbReference type="Proteomes" id="UP000011087"/>
    </source>
</evidence>
<dbReference type="SUPFAM" id="SSF57850">
    <property type="entry name" value="RING/U-box"/>
    <property type="match status" value="1"/>
</dbReference>
<evidence type="ECO:0000313" key="8">
    <source>
        <dbReference type="EnsemblProtists" id="EKX51088"/>
    </source>
</evidence>
<evidence type="ECO:0000256" key="3">
    <source>
        <dbReference type="ARBA" id="ARBA00022833"/>
    </source>
</evidence>
<dbReference type="PaxDb" id="55529-EKX51088"/>
<dbReference type="EnsemblProtists" id="EKX51088">
    <property type="protein sequence ID" value="EKX51088"/>
    <property type="gene ID" value="GUITHDRAFT_150988"/>
</dbReference>
<protein>
    <recommendedName>
        <fullName evidence="6">RING-type domain-containing protein</fullName>
    </recommendedName>
</protein>
<feature type="region of interest" description="Disordered" evidence="5">
    <location>
        <begin position="160"/>
        <end position="248"/>
    </location>
</feature>
<reference evidence="9" key="2">
    <citation type="submission" date="2012-11" db="EMBL/GenBank/DDBJ databases">
        <authorList>
            <person name="Kuo A."/>
            <person name="Curtis B.A."/>
            <person name="Tanifuji G."/>
            <person name="Burki F."/>
            <person name="Gruber A."/>
            <person name="Irimia M."/>
            <person name="Maruyama S."/>
            <person name="Arias M.C."/>
            <person name="Ball S.G."/>
            <person name="Gile G.H."/>
            <person name="Hirakawa Y."/>
            <person name="Hopkins J.F."/>
            <person name="Rensing S.A."/>
            <person name="Schmutz J."/>
            <person name="Symeonidi A."/>
            <person name="Elias M."/>
            <person name="Eveleigh R.J."/>
            <person name="Herman E.K."/>
            <person name="Klute M.J."/>
            <person name="Nakayama T."/>
            <person name="Obornik M."/>
            <person name="Reyes-Prieto A."/>
            <person name="Armbrust E.V."/>
            <person name="Aves S.J."/>
            <person name="Beiko R.G."/>
            <person name="Coutinho P."/>
            <person name="Dacks J.B."/>
            <person name="Durnford D.G."/>
            <person name="Fast N.M."/>
            <person name="Green B.R."/>
            <person name="Grisdale C."/>
            <person name="Hempe F."/>
            <person name="Henrissat B."/>
            <person name="Hoppner M.P."/>
            <person name="Ishida K.-I."/>
            <person name="Kim E."/>
            <person name="Koreny L."/>
            <person name="Kroth P.G."/>
            <person name="Liu Y."/>
            <person name="Malik S.-B."/>
            <person name="Maier U.G."/>
            <person name="McRose D."/>
            <person name="Mock T."/>
            <person name="Neilson J.A."/>
            <person name="Onodera N.T."/>
            <person name="Poole A.M."/>
            <person name="Pritham E.J."/>
            <person name="Richards T.A."/>
            <person name="Rocap G."/>
            <person name="Roy S.W."/>
            <person name="Sarai C."/>
            <person name="Schaack S."/>
            <person name="Shirato S."/>
            <person name="Slamovits C.H."/>
            <person name="Spencer D.F."/>
            <person name="Suzuki S."/>
            <person name="Worden A.Z."/>
            <person name="Zauner S."/>
            <person name="Barry K."/>
            <person name="Bell C."/>
            <person name="Bharti A.K."/>
            <person name="Crow J.A."/>
            <person name="Grimwood J."/>
            <person name="Kramer R."/>
            <person name="Lindquist E."/>
            <person name="Lucas S."/>
            <person name="Salamov A."/>
            <person name="McFadden G.I."/>
            <person name="Lane C.E."/>
            <person name="Keeling P.J."/>
            <person name="Gray M.W."/>
            <person name="Grigoriev I.V."/>
            <person name="Archibald J.M."/>
        </authorList>
    </citation>
    <scope>NUCLEOTIDE SEQUENCE</scope>
    <source>
        <strain evidence="9">CCMP2712</strain>
    </source>
</reference>
<feature type="domain" description="RING-type" evidence="6">
    <location>
        <begin position="31"/>
        <end position="87"/>
    </location>
</feature>
<keyword evidence="3" id="KW-0862">Zinc</keyword>
<dbReference type="KEGG" id="gtt:GUITHDRAFT_150988"/>